<dbReference type="EMBL" id="BAAATR010000011">
    <property type="protein sequence ID" value="GAA2245415.1"/>
    <property type="molecule type" value="Genomic_DNA"/>
</dbReference>
<accession>A0ABN3E1J2</accession>
<evidence type="ECO:0000313" key="1">
    <source>
        <dbReference type="EMBL" id="GAA2245415.1"/>
    </source>
</evidence>
<proteinExistence type="predicted"/>
<protein>
    <submittedName>
        <fullName evidence="1">Uncharacterized protein</fullName>
    </submittedName>
</protein>
<comment type="caution">
    <text evidence="1">The sequence shown here is derived from an EMBL/GenBank/DDBJ whole genome shotgun (WGS) entry which is preliminary data.</text>
</comment>
<dbReference type="Proteomes" id="UP001500305">
    <property type="component" value="Unassembled WGS sequence"/>
</dbReference>
<organism evidence="1 2">
    <name type="scientific">Kitasatospora cystarginea</name>
    <dbReference type="NCBI Taxonomy" id="58350"/>
    <lineage>
        <taxon>Bacteria</taxon>
        <taxon>Bacillati</taxon>
        <taxon>Actinomycetota</taxon>
        <taxon>Actinomycetes</taxon>
        <taxon>Kitasatosporales</taxon>
        <taxon>Streptomycetaceae</taxon>
        <taxon>Kitasatospora</taxon>
    </lineage>
</organism>
<evidence type="ECO:0000313" key="2">
    <source>
        <dbReference type="Proteomes" id="UP001500305"/>
    </source>
</evidence>
<sequence>MVESRLQRKLRERREAAVLAELGRQLSGLLTGRGMAQEEAPPWIGETVSGFWDVFVEPYGTLPDDVEPAAVDAWIERLLTRHGVTGRVYVRSPLTGLHWLECRVPDGGWVSRVRQAVEDPWVFVSGDLDVVVAVLEGEYYYQAHVGRKLPGAG</sequence>
<reference evidence="1 2" key="1">
    <citation type="journal article" date="2019" name="Int. J. Syst. Evol. Microbiol.">
        <title>The Global Catalogue of Microorganisms (GCM) 10K type strain sequencing project: providing services to taxonomists for standard genome sequencing and annotation.</title>
        <authorList>
            <consortium name="The Broad Institute Genomics Platform"/>
            <consortium name="The Broad Institute Genome Sequencing Center for Infectious Disease"/>
            <person name="Wu L."/>
            <person name="Ma J."/>
        </authorList>
    </citation>
    <scope>NUCLEOTIDE SEQUENCE [LARGE SCALE GENOMIC DNA]</scope>
    <source>
        <strain evidence="1 2">JCM 7356</strain>
    </source>
</reference>
<keyword evidence="2" id="KW-1185">Reference proteome</keyword>
<gene>
    <name evidence="1" type="ORF">GCM10010430_29110</name>
</gene>
<name>A0ABN3E1J2_9ACTN</name>